<feature type="compositionally biased region" description="Basic and acidic residues" evidence="1">
    <location>
        <begin position="236"/>
        <end position="252"/>
    </location>
</feature>
<dbReference type="OrthoDB" id="3944408at2759"/>
<feature type="compositionally biased region" description="Acidic residues" evidence="1">
    <location>
        <begin position="326"/>
        <end position="335"/>
    </location>
</feature>
<comment type="caution">
    <text evidence="3">The sequence shown here is derived from an EMBL/GenBank/DDBJ whole genome shotgun (WGS) entry which is preliminary data.</text>
</comment>
<keyword evidence="4" id="KW-1185">Reference proteome</keyword>
<evidence type="ECO:0000313" key="3">
    <source>
        <dbReference type="EMBL" id="KAF2197176.1"/>
    </source>
</evidence>
<gene>
    <name evidence="3" type="ORF">GQ43DRAFT_444480</name>
</gene>
<reference evidence="3" key="1">
    <citation type="journal article" date="2020" name="Stud. Mycol.">
        <title>101 Dothideomycetes genomes: a test case for predicting lifestyles and emergence of pathogens.</title>
        <authorList>
            <person name="Haridas S."/>
            <person name="Albert R."/>
            <person name="Binder M."/>
            <person name="Bloem J."/>
            <person name="Labutti K."/>
            <person name="Salamov A."/>
            <person name="Andreopoulos B."/>
            <person name="Baker S."/>
            <person name="Barry K."/>
            <person name="Bills G."/>
            <person name="Bluhm B."/>
            <person name="Cannon C."/>
            <person name="Castanera R."/>
            <person name="Culley D."/>
            <person name="Daum C."/>
            <person name="Ezra D."/>
            <person name="Gonzalez J."/>
            <person name="Henrissat B."/>
            <person name="Kuo A."/>
            <person name="Liang C."/>
            <person name="Lipzen A."/>
            <person name="Lutzoni F."/>
            <person name="Magnuson J."/>
            <person name="Mondo S."/>
            <person name="Nolan M."/>
            <person name="Ohm R."/>
            <person name="Pangilinan J."/>
            <person name="Park H.-J."/>
            <person name="Ramirez L."/>
            <person name="Alfaro M."/>
            <person name="Sun H."/>
            <person name="Tritt A."/>
            <person name="Yoshinaga Y."/>
            <person name="Zwiers L.-H."/>
            <person name="Turgeon B."/>
            <person name="Goodwin S."/>
            <person name="Spatafora J."/>
            <person name="Crous P."/>
            <person name="Grigoriev I."/>
        </authorList>
    </citation>
    <scope>NUCLEOTIDE SEQUENCE</scope>
    <source>
        <strain evidence="3">ATCC 74209</strain>
    </source>
</reference>
<evidence type="ECO:0000313" key="4">
    <source>
        <dbReference type="Proteomes" id="UP000799536"/>
    </source>
</evidence>
<organism evidence="3 4">
    <name type="scientific">Delitschia confertaspora ATCC 74209</name>
    <dbReference type="NCBI Taxonomy" id="1513339"/>
    <lineage>
        <taxon>Eukaryota</taxon>
        <taxon>Fungi</taxon>
        <taxon>Dikarya</taxon>
        <taxon>Ascomycota</taxon>
        <taxon>Pezizomycotina</taxon>
        <taxon>Dothideomycetes</taxon>
        <taxon>Pleosporomycetidae</taxon>
        <taxon>Pleosporales</taxon>
        <taxon>Delitschiaceae</taxon>
        <taxon>Delitschia</taxon>
    </lineage>
</organism>
<evidence type="ECO:0000259" key="2">
    <source>
        <dbReference type="Pfam" id="PF22980"/>
    </source>
</evidence>
<dbReference type="AlphaFoldDB" id="A0A9P4JCZ8"/>
<dbReference type="InterPro" id="IPR054505">
    <property type="entry name" value="Myb_DNA-bind_8"/>
</dbReference>
<dbReference type="Proteomes" id="UP000799536">
    <property type="component" value="Unassembled WGS sequence"/>
</dbReference>
<evidence type="ECO:0000256" key="1">
    <source>
        <dbReference type="SAM" id="MobiDB-lite"/>
    </source>
</evidence>
<feature type="compositionally biased region" description="Basic residues" evidence="1">
    <location>
        <begin position="201"/>
        <end position="226"/>
    </location>
</feature>
<feature type="region of interest" description="Disordered" evidence="1">
    <location>
        <begin position="115"/>
        <end position="154"/>
    </location>
</feature>
<feature type="domain" description="Myb-like DNA-binding" evidence="2">
    <location>
        <begin position="66"/>
        <end position="112"/>
    </location>
</feature>
<feature type="compositionally biased region" description="Acidic residues" evidence="1">
    <location>
        <begin position="183"/>
        <end position="194"/>
    </location>
</feature>
<protein>
    <recommendedName>
        <fullName evidence="2">Myb-like DNA-binding domain-containing protein</fullName>
    </recommendedName>
</protein>
<feature type="region of interest" description="Disordered" evidence="1">
    <location>
        <begin position="181"/>
        <end position="335"/>
    </location>
</feature>
<accession>A0A9P4JCZ8</accession>
<proteinExistence type="predicted"/>
<dbReference type="EMBL" id="ML994269">
    <property type="protein sequence ID" value="KAF2197176.1"/>
    <property type="molecule type" value="Genomic_DNA"/>
</dbReference>
<dbReference type="Pfam" id="PF22980">
    <property type="entry name" value="Myb_DNA-bind_8"/>
    <property type="match status" value="2"/>
</dbReference>
<feature type="domain" description="Myb-like DNA-binding" evidence="2">
    <location>
        <begin position="13"/>
        <end position="57"/>
    </location>
</feature>
<sequence length="335" mass="36456">MSSLSKAKTDVADNVKFLYLVMTSNGAPTTQWPAVAESMESTHGAITKRWSRLSLAMKDGKEPAADTYQFLWAVFKHSEMTTKGTNWKAIAEAANIVTPGAAAKRFNRLKLANQRGQEPPGMKRKRTNENLTPKKTKAGKYINSSSVEDDADGTKDIATPKCGARAAAAAAAAAAGKTIAPVAEDEDNGSDADDEKTKNPSPKRRKFDRKSKTPTRKATPKGKGKGKATTTTLIKQEPESDKMIHENSDNETFHSAPDHQGSSAPPFLRKRPTPGELRNFREMAALVGEDAGAGTEKQASAPLGNNEQEQNHARVSDWMFRLARDVDEENDEEED</sequence>
<name>A0A9P4JCZ8_9PLEO</name>